<name>A0A174QID2_9FIRM</name>
<evidence type="ECO:0000313" key="2">
    <source>
        <dbReference type="Proteomes" id="UP000095765"/>
    </source>
</evidence>
<dbReference type="AlphaFoldDB" id="A0A174QID2"/>
<dbReference type="EMBL" id="CZBE01000010">
    <property type="protein sequence ID" value="CUP71536.1"/>
    <property type="molecule type" value="Genomic_DNA"/>
</dbReference>
<dbReference type="RefSeq" id="WP_006877289.1">
    <property type="nucleotide sequence ID" value="NZ_CABIWA010000008.1"/>
</dbReference>
<gene>
    <name evidence="1" type="ORF">ERS852551_01704</name>
</gene>
<dbReference type="GeneID" id="72462823"/>
<dbReference type="Proteomes" id="UP000095765">
    <property type="component" value="Unassembled WGS sequence"/>
</dbReference>
<evidence type="ECO:0000313" key="1">
    <source>
        <dbReference type="EMBL" id="CUP71536.1"/>
    </source>
</evidence>
<reference evidence="1 2" key="1">
    <citation type="submission" date="2015-09" db="EMBL/GenBank/DDBJ databases">
        <authorList>
            <consortium name="Pathogen Informatics"/>
        </authorList>
    </citation>
    <scope>NUCLEOTIDE SEQUENCE [LARGE SCALE GENOMIC DNA]</scope>
    <source>
        <strain evidence="1 2">2789STDY5834939</strain>
    </source>
</reference>
<dbReference type="OrthoDB" id="1955431at2"/>
<sequence>MNTLMILEQLPPKGVKREQAILELGKDEANGELLFQLVNTEKGKCKTAAQKALAQLEYAPAAPLWAKLVKGKWMGSHIMSDACSDCVSEQIAPVILKTLSLLLDEADTKPLEEGQVEQMNFCFHLMLGKASPKMLEVYRFLAENAERIGHLKHTPFYDGDKCTTWHISQGLGLYKVKPKEMEKIPALILTASLIRNPDTRLQALADELYERYGGSWLIPVFMKAIITQPKEQVYETYSLLLGTPKEIYLFNALGMLDYRCYPEDWTYERLGPDGMTAFIFWGHDRYGSYDTTFMFERYVELDERWLFDLAKDPEGRKPTVTWQSYNRSGVLYESYDEMFISLLPRKVENPELKRILRDYFRIRSQKKKVAKSITVYQDAAERFGD</sequence>
<proteinExistence type="predicted"/>
<accession>A0A174QID2</accession>
<protein>
    <submittedName>
        <fullName evidence="1">Uncharacterized protein</fullName>
    </submittedName>
</protein>
<organism evidence="1 2">
    <name type="scientific">Anaerotruncus colihominis</name>
    <dbReference type="NCBI Taxonomy" id="169435"/>
    <lineage>
        <taxon>Bacteria</taxon>
        <taxon>Bacillati</taxon>
        <taxon>Bacillota</taxon>
        <taxon>Clostridia</taxon>
        <taxon>Eubacteriales</taxon>
        <taxon>Oscillospiraceae</taxon>
        <taxon>Anaerotruncus</taxon>
    </lineage>
</organism>